<reference evidence="4" key="1">
    <citation type="journal article" date="2019" name="Int. J. Syst. Evol. Microbiol.">
        <title>The Global Catalogue of Microorganisms (GCM) 10K type strain sequencing project: providing services to taxonomists for standard genome sequencing and annotation.</title>
        <authorList>
            <consortium name="The Broad Institute Genomics Platform"/>
            <consortium name="The Broad Institute Genome Sequencing Center for Infectious Disease"/>
            <person name="Wu L."/>
            <person name="Ma J."/>
        </authorList>
    </citation>
    <scope>NUCLEOTIDE SEQUENCE [LARGE SCALE GENOMIC DNA]</scope>
    <source>
        <strain evidence="4">JCM 15592</strain>
    </source>
</reference>
<organism evidence="3 4">
    <name type="scientific">Nostocoides veronense</name>
    <dbReference type="NCBI Taxonomy" id="330836"/>
    <lineage>
        <taxon>Bacteria</taxon>
        <taxon>Bacillati</taxon>
        <taxon>Actinomycetota</taxon>
        <taxon>Actinomycetes</taxon>
        <taxon>Micrococcales</taxon>
        <taxon>Intrasporangiaceae</taxon>
        <taxon>Nostocoides</taxon>
    </lineage>
</organism>
<comment type="caution">
    <text evidence="3">The sequence shown here is derived from an EMBL/GenBank/DDBJ whole genome shotgun (WGS) entry which is preliminary data.</text>
</comment>
<protein>
    <submittedName>
        <fullName evidence="3">Uncharacterized protein</fullName>
    </submittedName>
</protein>
<gene>
    <name evidence="3" type="ORF">GCM10009811_05820</name>
</gene>
<feature type="region of interest" description="Disordered" evidence="1">
    <location>
        <begin position="96"/>
        <end position="115"/>
    </location>
</feature>
<keyword evidence="4" id="KW-1185">Reference proteome</keyword>
<feature type="compositionally biased region" description="Low complexity" evidence="1">
    <location>
        <begin position="31"/>
        <end position="65"/>
    </location>
</feature>
<evidence type="ECO:0000313" key="3">
    <source>
        <dbReference type="EMBL" id="GAA1783225.1"/>
    </source>
</evidence>
<dbReference type="RefSeq" id="WP_344081048.1">
    <property type="nucleotide sequence ID" value="NZ_BAAAPO010000009.1"/>
</dbReference>
<feature type="signal peptide" evidence="2">
    <location>
        <begin position="1"/>
        <end position="30"/>
    </location>
</feature>
<proteinExistence type="predicted"/>
<feature type="region of interest" description="Disordered" evidence="1">
    <location>
        <begin position="136"/>
        <end position="188"/>
    </location>
</feature>
<evidence type="ECO:0000256" key="2">
    <source>
        <dbReference type="SAM" id="SignalP"/>
    </source>
</evidence>
<sequence>MARKSTLITSAVGAAAGLVLAGGAVLSANAAENSPAATATSSSATAPTVQQGSSTQTQGRAVGQSGQQGQGGPMGGSQDTPVTGDEADKVIAAVKAKDATASITEVRKDPDGSYDALGTTDGAPVFYEVSADLSTVTENTGGPMGGPGGHQDGQAPGQVGQGGPAGPGAPTGGTLDPNTATSSATTSA</sequence>
<feature type="compositionally biased region" description="Gly residues" evidence="1">
    <location>
        <begin position="66"/>
        <end position="75"/>
    </location>
</feature>
<feature type="compositionally biased region" description="Gly residues" evidence="1">
    <location>
        <begin position="142"/>
        <end position="151"/>
    </location>
</feature>
<evidence type="ECO:0000313" key="4">
    <source>
        <dbReference type="Proteomes" id="UP001499938"/>
    </source>
</evidence>
<feature type="chain" id="PRO_5046695730" evidence="2">
    <location>
        <begin position="31"/>
        <end position="188"/>
    </location>
</feature>
<feature type="region of interest" description="Disordered" evidence="1">
    <location>
        <begin position="31"/>
        <end position="89"/>
    </location>
</feature>
<dbReference type="EMBL" id="BAAAPO010000009">
    <property type="protein sequence ID" value="GAA1783225.1"/>
    <property type="molecule type" value="Genomic_DNA"/>
</dbReference>
<feature type="compositionally biased region" description="Gly residues" evidence="1">
    <location>
        <begin position="159"/>
        <end position="171"/>
    </location>
</feature>
<feature type="compositionally biased region" description="Low complexity" evidence="1">
    <location>
        <begin position="179"/>
        <end position="188"/>
    </location>
</feature>
<name>A0ABP4XHG0_9MICO</name>
<keyword evidence="2" id="KW-0732">Signal</keyword>
<accession>A0ABP4XHG0</accession>
<evidence type="ECO:0000256" key="1">
    <source>
        <dbReference type="SAM" id="MobiDB-lite"/>
    </source>
</evidence>
<dbReference type="Proteomes" id="UP001499938">
    <property type="component" value="Unassembled WGS sequence"/>
</dbReference>